<sequence length="354" mass="39764">MAYVAVSGGEEAIESSIQLLEYYRSNSQKDLELETIETKLSLLVDRVMSEAGLYSPRYAALALKQCEGSAEEAVFLLRAYRSTLKRSYDTKVADTANMRIVRRISAAFKDIQGGQILGATYDYTHRLMNFSLAEEDAAGLCRRMQAEIDAQEPVSVEPCGRVSEELKKEGLIDRYPLDETPPFDVTQNLLEFPASRSARLQTLTRADMGFLSGLAYSVLRGFGQVHPTVGELRTGYLELEVPYLQDESESLWIGEILVTETEVFNESDSKNQLKLACGYGIIFGRNENKAIAMAVLDHELDQGGDYPSQDEEFVLMHGDSLEMNGFISHLKLPHYVTFQSKLDAVRKTRRENHE</sequence>
<dbReference type="EMBL" id="DVJP01000039">
    <property type="protein sequence ID" value="HIS76292.1"/>
    <property type="molecule type" value="Genomic_DNA"/>
</dbReference>
<evidence type="ECO:0000313" key="2">
    <source>
        <dbReference type="Proteomes" id="UP000824002"/>
    </source>
</evidence>
<reference evidence="1" key="2">
    <citation type="journal article" date="2021" name="PeerJ">
        <title>Extensive microbial diversity within the chicken gut microbiome revealed by metagenomics and culture.</title>
        <authorList>
            <person name="Gilroy R."/>
            <person name="Ravi A."/>
            <person name="Getino M."/>
            <person name="Pursley I."/>
            <person name="Horton D.L."/>
            <person name="Alikhan N.F."/>
            <person name="Baker D."/>
            <person name="Gharbi K."/>
            <person name="Hall N."/>
            <person name="Watson M."/>
            <person name="Adriaenssens E.M."/>
            <person name="Foster-Nyarko E."/>
            <person name="Jarju S."/>
            <person name="Secka A."/>
            <person name="Antonio M."/>
            <person name="Oren A."/>
            <person name="Chaudhuri R.R."/>
            <person name="La Ragione R."/>
            <person name="Hildebrand F."/>
            <person name="Pallen M.J."/>
        </authorList>
    </citation>
    <scope>NUCLEOTIDE SEQUENCE</scope>
    <source>
        <strain evidence="1">CHK199-13235</strain>
    </source>
</reference>
<dbReference type="GO" id="GO:0016829">
    <property type="term" value="F:lyase activity"/>
    <property type="evidence" value="ECO:0007669"/>
    <property type="project" value="UniProtKB-KW"/>
</dbReference>
<organism evidence="1 2">
    <name type="scientific">Candidatus Merdivicinus excrementipullorum</name>
    <dbReference type="NCBI Taxonomy" id="2840867"/>
    <lineage>
        <taxon>Bacteria</taxon>
        <taxon>Bacillati</taxon>
        <taxon>Bacillota</taxon>
        <taxon>Clostridia</taxon>
        <taxon>Eubacteriales</taxon>
        <taxon>Oscillospiraceae</taxon>
        <taxon>Oscillospiraceae incertae sedis</taxon>
        <taxon>Candidatus Merdivicinus</taxon>
    </lineage>
</organism>
<proteinExistence type="predicted"/>
<protein>
    <submittedName>
        <fullName evidence="1">Carbon-phosphorus lyase complex subunit PhnI</fullName>
    </submittedName>
</protein>
<accession>A0A9D1FMB3</accession>
<reference evidence="1" key="1">
    <citation type="submission" date="2020-10" db="EMBL/GenBank/DDBJ databases">
        <authorList>
            <person name="Gilroy R."/>
        </authorList>
    </citation>
    <scope>NUCLEOTIDE SEQUENCE</scope>
    <source>
        <strain evidence="1">CHK199-13235</strain>
    </source>
</reference>
<dbReference type="AlphaFoldDB" id="A0A9D1FMB3"/>
<dbReference type="Proteomes" id="UP000824002">
    <property type="component" value="Unassembled WGS sequence"/>
</dbReference>
<gene>
    <name evidence="1" type="ORF">IAB51_05700</name>
</gene>
<dbReference type="InterPro" id="IPR008773">
    <property type="entry name" value="PhnI"/>
</dbReference>
<name>A0A9D1FMB3_9FIRM</name>
<evidence type="ECO:0000313" key="1">
    <source>
        <dbReference type="EMBL" id="HIS76292.1"/>
    </source>
</evidence>
<dbReference type="Pfam" id="PF05861">
    <property type="entry name" value="PhnI"/>
    <property type="match status" value="1"/>
</dbReference>
<dbReference type="GO" id="GO:0019634">
    <property type="term" value="P:organic phosphonate metabolic process"/>
    <property type="evidence" value="ECO:0007669"/>
    <property type="project" value="InterPro"/>
</dbReference>
<keyword evidence="1" id="KW-0456">Lyase</keyword>
<dbReference type="PIRSF" id="PIRSF007313">
    <property type="entry name" value="PhnI"/>
    <property type="match status" value="1"/>
</dbReference>
<comment type="caution">
    <text evidence="1">The sequence shown here is derived from an EMBL/GenBank/DDBJ whole genome shotgun (WGS) entry which is preliminary data.</text>
</comment>